<dbReference type="AlphaFoldDB" id="A0A1G9PRS1"/>
<evidence type="ECO:0000256" key="5">
    <source>
        <dbReference type="PROSITE-ProRule" id="PRU00335"/>
    </source>
</evidence>
<dbReference type="PANTHER" id="PTHR30055">
    <property type="entry name" value="HTH-TYPE TRANSCRIPTIONAL REGULATOR RUTR"/>
    <property type="match status" value="1"/>
</dbReference>
<evidence type="ECO:0000256" key="3">
    <source>
        <dbReference type="ARBA" id="ARBA00023125"/>
    </source>
</evidence>
<dbReference type="STRING" id="660521.SAMN04487949_0479"/>
<name>A0A1G9PRS1_9EURY</name>
<dbReference type="InterPro" id="IPR009057">
    <property type="entry name" value="Homeodomain-like_sf"/>
</dbReference>
<dbReference type="Pfam" id="PF13977">
    <property type="entry name" value="TetR_C_6"/>
    <property type="match status" value="1"/>
</dbReference>
<accession>A0A1G9PRS1</accession>
<gene>
    <name evidence="7" type="ORF">SAMN04487949_0479</name>
</gene>
<dbReference type="Gene3D" id="1.10.357.10">
    <property type="entry name" value="Tetracycline Repressor, domain 2"/>
    <property type="match status" value="1"/>
</dbReference>
<dbReference type="EMBL" id="FNHL01000001">
    <property type="protein sequence ID" value="SDM00917.1"/>
    <property type="molecule type" value="Genomic_DNA"/>
</dbReference>
<dbReference type="InterPro" id="IPR036271">
    <property type="entry name" value="Tet_transcr_reg_TetR-rel_C_sf"/>
</dbReference>
<dbReference type="SUPFAM" id="SSF48498">
    <property type="entry name" value="Tetracyclin repressor-like, C-terminal domain"/>
    <property type="match status" value="1"/>
</dbReference>
<dbReference type="GO" id="GO:0003700">
    <property type="term" value="F:DNA-binding transcription factor activity"/>
    <property type="evidence" value="ECO:0007669"/>
    <property type="project" value="TreeGrafter"/>
</dbReference>
<protein>
    <submittedName>
        <fullName evidence="7">Transcriptional regulator, TetR family</fullName>
    </submittedName>
</protein>
<dbReference type="OrthoDB" id="135877at2157"/>
<dbReference type="Pfam" id="PF00440">
    <property type="entry name" value="TetR_N"/>
    <property type="match status" value="1"/>
</dbReference>
<dbReference type="RefSeq" id="WP_089693712.1">
    <property type="nucleotide sequence ID" value="NZ_FNHL01000001.1"/>
</dbReference>
<reference evidence="8" key="1">
    <citation type="submission" date="2016-10" db="EMBL/GenBank/DDBJ databases">
        <authorList>
            <person name="Varghese N."/>
            <person name="Submissions S."/>
        </authorList>
    </citation>
    <scope>NUCLEOTIDE SEQUENCE [LARGE SCALE GENOMIC DNA]</scope>
    <source>
        <strain evidence="8">CGMCC 1.10119</strain>
    </source>
</reference>
<feature type="DNA-binding region" description="H-T-H motif" evidence="5">
    <location>
        <begin position="29"/>
        <end position="48"/>
    </location>
</feature>
<feature type="domain" description="HTH tetR-type" evidence="6">
    <location>
        <begin position="6"/>
        <end position="66"/>
    </location>
</feature>
<evidence type="ECO:0000256" key="4">
    <source>
        <dbReference type="ARBA" id="ARBA00023163"/>
    </source>
</evidence>
<dbReference type="Proteomes" id="UP000199451">
    <property type="component" value="Unassembled WGS sequence"/>
</dbReference>
<evidence type="ECO:0000313" key="7">
    <source>
        <dbReference type="EMBL" id="SDM00917.1"/>
    </source>
</evidence>
<dbReference type="GO" id="GO:0000976">
    <property type="term" value="F:transcription cis-regulatory region binding"/>
    <property type="evidence" value="ECO:0007669"/>
    <property type="project" value="TreeGrafter"/>
</dbReference>
<evidence type="ECO:0000259" key="6">
    <source>
        <dbReference type="PROSITE" id="PS50977"/>
    </source>
</evidence>
<dbReference type="SUPFAM" id="SSF46689">
    <property type="entry name" value="Homeodomain-like"/>
    <property type="match status" value="1"/>
</dbReference>
<proteinExistence type="predicted"/>
<keyword evidence="3 5" id="KW-0238">DNA-binding</keyword>
<dbReference type="PROSITE" id="PS50977">
    <property type="entry name" value="HTH_TETR_2"/>
    <property type="match status" value="1"/>
</dbReference>
<keyword evidence="8" id="KW-1185">Reference proteome</keyword>
<organism evidence="7 8">
    <name type="scientific">Halogranum gelatinilyticum</name>
    <dbReference type="NCBI Taxonomy" id="660521"/>
    <lineage>
        <taxon>Archaea</taxon>
        <taxon>Methanobacteriati</taxon>
        <taxon>Methanobacteriota</taxon>
        <taxon>Stenosarchaea group</taxon>
        <taxon>Halobacteria</taxon>
        <taxon>Halobacteriales</taxon>
        <taxon>Haloferacaceae</taxon>
    </lineage>
</organism>
<dbReference type="PANTHER" id="PTHR30055:SF234">
    <property type="entry name" value="HTH-TYPE TRANSCRIPTIONAL REGULATOR BETI"/>
    <property type="match status" value="1"/>
</dbReference>
<evidence type="ECO:0000256" key="2">
    <source>
        <dbReference type="ARBA" id="ARBA00023015"/>
    </source>
</evidence>
<evidence type="ECO:0000313" key="8">
    <source>
        <dbReference type="Proteomes" id="UP000199451"/>
    </source>
</evidence>
<keyword evidence="1" id="KW-0678">Repressor</keyword>
<evidence type="ECO:0000256" key="1">
    <source>
        <dbReference type="ARBA" id="ARBA00022491"/>
    </source>
</evidence>
<dbReference type="InterPro" id="IPR001647">
    <property type="entry name" value="HTH_TetR"/>
</dbReference>
<dbReference type="InterPro" id="IPR050109">
    <property type="entry name" value="HTH-type_TetR-like_transc_reg"/>
</dbReference>
<keyword evidence="4" id="KW-0804">Transcription</keyword>
<sequence length="197" mass="21656">MSDPAVSADEEVVHAVRRALAKHGYARLTTKNVAAESDKSEAGLYYHYDSKDEMVAAFLAWSTGWLAAELDDLDATDPESRLREACDRLFVTTDDEERRGVNVAVMELLSHAPHNETLREPLVELERHVVDTLTDIVTDGVEQGVFRDVDPRATAAFLVAATDGSTGFYLALGLDEFEPLLRDGLSAYIDSLLVDDA</sequence>
<dbReference type="PRINTS" id="PR00455">
    <property type="entry name" value="HTHTETR"/>
</dbReference>
<dbReference type="InterPro" id="IPR039538">
    <property type="entry name" value="BetI_C"/>
</dbReference>
<keyword evidence="2" id="KW-0805">Transcription regulation</keyword>